<evidence type="ECO:0000313" key="1">
    <source>
        <dbReference type="EMBL" id="EHQ27634.1"/>
    </source>
</evidence>
<reference evidence="1" key="1">
    <citation type="submission" date="2011-09" db="EMBL/GenBank/DDBJ databases">
        <title>The permanent draft genome of Mucilaginibacter paludis DSM 18603.</title>
        <authorList>
            <consortium name="US DOE Joint Genome Institute (JGI-PGF)"/>
            <person name="Lucas S."/>
            <person name="Han J."/>
            <person name="Lapidus A."/>
            <person name="Bruce D."/>
            <person name="Goodwin L."/>
            <person name="Pitluck S."/>
            <person name="Peters L."/>
            <person name="Kyrpides N."/>
            <person name="Mavromatis K."/>
            <person name="Ivanova N."/>
            <person name="Mikhailova N."/>
            <person name="Held B."/>
            <person name="Detter J.C."/>
            <person name="Tapia R."/>
            <person name="Han C."/>
            <person name="Land M."/>
            <person name="Hauser L."/>
            <person name="Markowitz V."/>
            <person name="Cheng J.-F."/>
            <person name="Hugenholtz P."/>
            <person name="Woyke T."/>
            <person name="Wu D."/>
            <person name="Tindall B."/>
            <person name="Brambilla E."/>
            <person name="Klenk H.-P."/>
            <person name="Eisen J.A."/>
        </authorList>
    </citation>
    <scope>NUCLEOTIDE SEQUENCE [LARGE SCALE GENOMIC DNA]</scope>
    <source>
        <strain evidence="1">DSM 18603</strain>
    </source>
</reference>
<proteinExistence type="predicted"/>
<organism evidence="1 2">
    <name type="scientific">Mucilaginibacter paludis DSM 18603</name>
    <dbReference type="NCBI Taxonomy" id="714943"/>
    <lineage>
        <taxon>Bacteria</taxon>
        <taxon>Pseudomonadati</taxon>
        <taxon>Bacteroidota</taxon>
        <taxon>Sphingobacteriia</taxon>
        <taxon>Sphingobacteriales</taxon>
        <taxon>Sphingobacteriaceae</taxon>
        <taxon>Mucilaginibacter</taxon>
    </lineage>
</organism>
<name>H1YIT9_9SPHI</name>
<protein>
    <submittedName>
        <fullName evidence="1">Uncharacterized protein</fullName>
    </submittedName>
</protein>
<sequence>MIYSSLLLLGGLGFKPYQGKRYINNTGNTRVETSPGFSSYWLKRSRKELLRDSRPINPICKAIEDSMYFISRGFTGKSFLF</sequence>
<dbReference type="HOGENOM" id="CLU_2570060_0_0_10"/>
<dbReference type="EMBL" id="CM001403">
    <property type="protein sequence ID" value="EHQ27634.1"/>
    <property type="molecule type" value="Genomic_DNA"/>
</dbReference>
<keyword evidence="2" id="KW-1185">Reference proteome</keyword>
<evidence type="ECO:0000313" key="2">
    <source>
        <dbReference type="Proteomes" id="UP000002774"/>
    </source>
</evidence>
<dbReference type="STRING" id="714943.Mucpa_3536"/>
<dbReference type="Proteomes" id="UP000002774">
    <property type="component" value="Chromosome"/>
</dbReference>
<gene>
    <name evidence="1" type="ORF">Mucpa_3536</name>
</gene>
<dbReference type="AlphaFoldDB" id="H1YIT9"/>
<accession>H1YIT9</accession>